<dbReference type="AlphaFoldDB" id="D8PNU5"/>
<dbReference type="PANTHER" id="PTHR38926:SF5">
    <property type="entry name" value="F-BOX AND LEUCINE-RICH REPEAT PROTEIN 6"/>
    <property type="match status" value="1"/>
</dbReference>
<dbReference type="OrthoDB" id="3038402at2759"/>
<dbReference type="InterPro" id="IPR036047">
    <property type="entry name" value="F-box-like_dom_sf"/>
</dbReference>
<feature type="non-terminal residue" evidence="2">
    <location>
        <position position="478"/>
    </location>
</feature>
<dbReference type="VEuPathDB" id="FungiDB:SCHCODRAFT_02566871"/>
<proteinExistence type="predicted"/>
<evidence type="ECO:0000313" key="3">
    <source>
        <dbReference type="Proteomes" id="UP000007431"/>
    </source>
</evidence>
<dbReference type="eggNOG" id="ENOG502RBP7">
    <property type="taxonomic scope" value="Eukaryota"/>
</dbReference>
<dbReference type="InParanoid" id="D8PNU5"/>
<sequence>MSFGYGPSHAHIIAACIASEFAEVLTEEEQKNGVIPCSIARVDHRLLQAQDLRDSQPCPINRLPNELILAIFKAGNTLEEQWKNALSPPVRFSHVCRLWRAISLDSAGLWTRICMTARKDMSVSVTHGMRSKSLPLEVHLDCTREELTPNQAALLINVSPRIIEVTMEACDIIFVHRMQRYMETAPCLRRFEYRVPESSPSAHQWLAHNSTYRAAILPTLQCLKADFTCWRCLPSMDGLVHLSLANLSLDGGLLNIVTRKCPNLITLALPRLGPATMTHSSEDLKLVRLPSLKKLAFGFKGMPPPQDLANIQLYLPSLEYLEIFGDFISHPKILDMFSIPDGCNTLFPRLETVHLQNTTESMDEHVPPFLQSIASLRHLVLTDRYGRVDTIVKCLDKLQSLHINYTLAHGQLSARGLASHIRQDQPFLGLEELCDKVHVRATEHSAIAQVPGMLPLPPGEFKLLTREDMKAPCETVEG</sequence>
<name>D8PNU5_SCHCM</name>
<protein>
    <recommendedName>
        <fullName evidence="1">F-box domain-containing protein</fullName>
    </recommendedName>
</protein>
<dbReference type="HOGENOM" id="CLU_598722_0_0_1"/>
<evidence type="ECO:0000259" key="1">
    <source>
        <dbReference type="Pfam" id="PF12937"/>
    </source>
</evidence>
<dbReference type="Proteomes" id="UP000007431">
    <property type="component" value="Unassembled WGS sequence"/>
</dbReference>
<accession>D8PNU5</accession>
<dbReference type="Gene3D" id="1.20.1280.50">
    <property type="match status" value="1"/>
</dbReference>
<dbReference type="KEGG" id="scm:SCHCO_02566871"/>
<organism evidence="3">
    <name type="scientific">Schizophyllum commune (strain H4-8 / FGSC 9210)</name>
    <name type="common">Split gill fungus</name>
    <dbReference type="NCBI Taxonomy" id="578458"/>
    <lineage>
        <taxon>Eukaryota</taxon>
        <taxon>Fungi</taxon>
        <taxon>Dikarya</taxon>
        <taxon>Basidiomycota</taxon>
        <taxon>Agaricomycotina</taxon>
        <taxon>Agaricomycetes</taxon>
        <taxon>Agaricomycetidae</taxon>
        <taxon>Agaricales</taxon>
        <taxon>Schizophyllaceae</taxon>
        <taxon>Schizophyllum</taxon>
    </lineage>
</organism>
<dbReference type="InterPro" id="IPR032675">
    <property type="entry name" value="LRR_dom_sf"/>
</dbReference>
<evidence type="ECO:0000313" key="2">
    <source>
        <dbReference type="EMBL" id="EFJ02283.1"/>
    </source>
</evidence>
<dbReference type="RefSeq" id="XP_003037185.1">
    <property type="nucleotide sequence ID" value="XM_003037139.1"/>
</dbReference>
<dbReference type="PANTHER" id="PTHR38926">
    <property type="entry name" value="F-BOX DOMAIN CONTAINING PROTEIN, EXPRESSED"/>
    <property type="match status" value="1"/>
</dbReference>
<dbReference type="GeneID" id="9589859"/>
<gene>
    <name evidence="2" type="ORF">SCHCODRAFT_103781</name>
</gene>
<dbReference type="SUPFAM" id="SSF81383">
    <property type="entry name" value="F-box domain"/>
    <property type="match status" value="1"/>
</dbReference>
<dbReference type="SUPFAM" id="SSF52047">
    <property type="entry name" value="RNI-like"/>
    <property type="match status" value="1"/>
</dbReference>
<dbReference type="InterPro" id="IPR001810">
    <property type="entry name" value="F-box_dom"/>
</dbReference>
<dbReference type="Gene3D" id="3.80.10.10">
    <property type="entry name" value="Ribonuclease Inhibitor"/>
    <property type="match status" value="1"/>
</dbReference>
<dbReference type="Pfam" id="PF12937">
    <property type="entry name" value="F-box-like"/>
    <property type="match status" value="1"/>
</dbReference>
<reference evidence="2 3" key="1">
    <citation type="journal article" date="2010" name="Nat. Biotechnol.">
        <title>Genome sequence of the model mushroom Schizophyllum commune.</title>
        <authorList>
            <person name="Ohm R.A."/>
            <person name="de Jong J.F."/>
            <person name="Lugones L.G."/>
            <person name="Aerts A."/>
            <person name="Kothe E."/>
            <person name="Stajich J.E."/>
            <person name="de Vries R.P."/>
            <person name="Record E."/>
            <person name="Levasseur A."/>
            <person name="Baker S.E."/>
            <person name="Bartholomew K.A."/>
            <person name="Coutinho P.M."/>
            <person name="Erdmann S."/>
            <person name="Fowler T.J."/>
            <person name="Gathman A.C."/>
            <person name="Lombard V."/>
            <person name="Henrissat B."/>
            <person name="Knabe N."/>
            <person name="Kuees U."/>
            <person name="Lilly W.W."/>
            <person name="Lindquist E."/>
            <person name="Lucas S."/>
            <person name="Magnuson J.K."/>
            <person name="Piumi F."/>
            <person name="Raudaskoski M."/>
            <person name="Salamov A."/>
            <person name="Schmutz J."/>
            <person name="Schwarze F.W.M.R."/>
            <person name="vanKuyk P.A."/>
            <person name="Horton J.S."/>
            <person name="Grigoriev I.V."/>
            <person name="Woesten H.A.B."/>
        </authorList>
    </citation>
    <scope>NUCLEOTIDE SEQUENCE [LARGE SCALE GENOMIC DNA]</scope>
    <source>
        <strain evidence="3">H4-8 / FGSC 9210</strain>
    </source>
</reference>
<feature type="domain" description="F-box" evidence="1">
    <location>
        <begin position="60"/>
        <end position="115"/>
    </location>
</feature>
<dbReference type="EMBL" id="GL377302">
    <property type="protein sequence ID" value="EFJ02283.1"/>
    <property type="molecule type" value="Genomic_DNA"/>
</dbReference>
<keyword evidence="3" id="KW-1185">Reference proteome</keyword>